<dbReference type="Proteomes" id="UP000652354">
    <property type="component" value="Unassembled WGS sequence"/>
</dbReference>
<sequence length="256" mass="28854">MGLLVGAHISSKLLELTDGSSHTLGELFPEIKHVRRFNMTPQEAKRILSNSDELLAQLAVPGVLAVHEDMMRQSVDSLKAVAPKRKHPKGNFNAKSMHDHFDSLAGGYLAMDSKQVFNYVRNSRNKHIHQGGFADREFEDDCALITEDSKRLWLKLTSTKIRTYAIGDRVELGFSHLIAALAVSKRLSEQVNDGLRHTLPRDEWLRIIEADWFDGPHAPKGANEAQRQRKLRGFVSMYYAPLEVTAEEIAEIVSSR</sequence>
<evidence type="ECO:0000313" key="1">
    <source>
        <dbReference type="EMBL" id="GIG55258.1"/>
    </source>
</evidence>
<gene>
    <name evidence="1" type="ORF">Dac01nite_20100</name>
</gene>
<name>A0A919UM18_9MICO</name>
<keyword evidence="2" id="KW-1185">Reference proteome</keyword>
<organism evidence="1 2">
    <name type="scientific">Demequina activiva</name>
    <dbReference type="NCBI Taxonomy" id="1582364"/>
    <lineage>
        <taxon>Bacteria</taxon>
        <taxon>Bacillati</taxon>
        <taxon>Actinomycetota</taxon>
        <taxon>Actinomycetes</taxon>
        <taxon>Micrococcales</taxon>
        <taxon>Demequinaceae</taxon>
        <taxon>Demequina</taxon>
    </lineage>
</organism>
<reference evidence="1" key="1">
    <citation type="submission" date="2021-01" db="EMBL/GenBank/DDBJ databases">
        <title>Whole genome shotgun sequence of Demequina activiva NBRC 110675.</title>
        <authorList>
            <person name="Komaki H."/>
            <person name="Tamura T."/>
        </authorList>
    </citation>
    <scope>NUCLEOTIDE SEQUENCE</scope>
    <source>
        <strain evidence="1">NBRC 110675</strain>
    </source>
</reference>
<protein>
    <submittedName>
        <fullName evidence="1">Uncharacterized protein</fullName>
    </submittedName>
</protein>
<dbReference type="EMBL" id="BONR01000004">
    <property type="protein sequence ID" value="GIG55258.1"/>
    <property type="molecule type" value="Genomic_DNA"/>
</dbReference>
<comment type="caution">
    <text evidence="1">The sequence shown here is derived from an EMBL/GenBank/DDBJ whole genome shotgun (WGS) entry which is preliminary data.</text>
</comment>
<accession>A0A919UM18</accession>
<dbReference type="AlphaFoldDB" id="A0A919UM18"/>
<evidence type="ECO:0000313" key="2">
    <source>
        <dbReference type="Proteomes" id="UP000652354"/>
    </source>
</evidence>
<proteinExistence type="predicted"/>